<keyword evidence="3" id="KW-0472">Membrane</keyword>
<dbReference type="Pfam" id="PF12734">
    <property type="entry name" value="CYSTM"/>
    <property type="match status" value="1"/>
</dbReference>
<feature type="compositionally biased region" description="Low complexity" evidence="4">
    <location>
        <begin position="33"/>
        <end position="55"/>
    </location>
</feature>
<dbReference type="Proteomes" id="UP000188320">
    <property type="component" value="Unassembled WGS sequence"/>
</dbReference>
<gene>
    <name evidence="6" type="ORF">AX774_g6262</name>
</gene>
<evidence type="ECO:0000256" key="2">
    <source>
        <dbReference type="ARBA" id="ARBA00009444"/>
    </source>
</evidence>
<evidence type="ECO:0000259" key="5">
    <source>
        <dbReference type="Pfam" id="PF12734"/>
    </source>
</evidence>
<comment type="subcellular location">
    <subcellularLocation>
        <location evidence="1">Membrane</location>
    </subcellularLocation>
</comment>
<dbReference type="InterPro" id="IPR028144">
    <property type="entry name" value="CYSTM_dom"/>
</dbReference>
<protein>
    <submittedName>
        <fullName evidence="6">UV-induced protein uvi15</fullName>
    </submittedName>
</protein>
<evidence type="ECO:0000256" key="1">
    <source>
        <dbReference type="ARBA" id="ARBA00004370"/>
    </source>
</evidence>
<comment type="similarity">
    <text evidence="2">Belongs to the CYSTM1 family.</text>
</comment>
<evidence type="ECO:0000313" key="7">
    <source>
        <dbReference type="Proteomes" id="UP000188320"/>
    </source>
</evidence>
<evidence type="ECO:0000256" key="4">
    <source>
        <dbReference type="SAM" id="MobiDB-lite"/>
    </source>
</evidence>
<evidence type="ECO:0000313" key="6">
    <source>
        <dbReference type="EMBL" id="OMH80299.1"/>
    </source>
</evidence>
<keyword evidence="7" id="KW-1185">Reference proteome</keyword>
<feature type="region of interest" description="Disordered" evidence="4">
    <location>
        <begin position="1"/>
        <end position="55"/>
    </location>
</feature>
<organism evidence="6 7">
    <name type="scientific">Zancudomyces culisetae</name>
    <name type="common">Gut fungus</name>
    <name type="synonym">Smittium culisetae</name>
    <dbReference type="NCBI Taxonomy" id="1213189"/>
    <lineage>
        <taxon>Eukaryota</taxon>
        <taxon>Fungi</taxon>
        <taxon>Fungi incertae sedis</taxon>
        <taxon>Zoopagomycota</taxon>
        <taxon>Kickxellomycotina</taxon>
        <taxon>Harpellomycetes</taxon>
        <taxon>Harpellales</taxon>
        <taxon>Legeriomycetaceae</taxon>
        <taxon>Zancudomyces</taxon>
    </lineage>
</organism>
<sequence>MDKGYGNPNYPQQGYGGQQGYPPPPGYGGPQQGYGAPQAQPQVVYVQQPQQSSSGPGFCGGLCAALAVCCCLDMLC</sequence>
<dbReference type="GO" id="GO:0016020">
    <property type="term" value="C:membrane"/>
    <property type="evidence" value="ECO:0007669"/>
    <property type="project" value="UniProtKB-SubCell"/>
</dbReference>
<name>A0A1R1PH95_ZANCU</name>
<comment type="caution">
    <text evidence="6">The sequence shown here is derived from an EMBL/GenBank/DDBJ whole genome shotgun (WGS) entry which is preliminary data.</text>
</comment>
<accession>A0A1R1PH95</accession>
<feature type="compositionally biased region" description="Low complexity" evidence="4">
    <location>
        <begin position="1"/>
        <end position="13"/>
    </location>
</feature>
<dbReference type="EMBL" id="LSSK01001231">
    <property type="protein sequence ID" value="OMH80299.1"/>
    <property type="molecule type" value="Genomic_DNA"/>
</dbReference>
<feature type="domain" description="Cysteine-rich transmembrane" evidence="5">
    <location>
        <begin position="44"/>
        <end position="76"/>
    </location>
</feature>
<reference evidence="7" key="1">
    <citation type="submission" date="2017-01" db="EMBL/GenBank/DDBJ databases">
        <authorList>
            <person name="Wang Y."/>
            <person name="White M."/>
            <person name="Kvist S."/>
            <person name="Moncalvo J.-M."/>
        </authorList>
    </citation>
    <scope>NUCLEOTIDE SEQUENCE [LARGE SCALE GENOMIC DNA]</scope>
    <source>
        <strain evidence="7">COL-18-3</strain>
    </source>
</reference>
<evidence type="ECO:0000256" key="3">
    <source>
        <dbReference type="ARBA" id="ARBA00023136"/>
    </source>
</evidence>
<proteinExistence type="inferred from homology"/>
<dbReference type="AlphaFoldDB" id="A0A1R1PH95"/>